<reference evidence="2 3" key="1">
    <citation type="submission" date="2019-05" db="EMBL/GenBank/DDBJ databases">
        <title>Marivita sp. nov. isolated from sea sediment.</title>
        <authorList>
            <person name="Kim W."/>
        </authorList>
    </citation>
    <scope>NUCLEOTIDE SEQUENCE [LARGE SCALE GENOMIC DNA]</scope>
    <source>
        <strain evidence="2 3">CAU 1492</strain>
    </source>
</reference>
<gene>
    <name evidence="2" type="ORF">FGK64_21650</name>
</gene>
<keyword evidence="3" id="KW-1185">Reference proteome</keyword>
<keyword evidence="1" id="KW-1277">Toxin-antitoxin system</keyword>
<dbReference type="InterPro" id="IPR007712">
    <property type="entry name" value="RelE/ParE_toxin"/>
</dbReference>
<evidence type="ECO:0000313" key="3">
    <source>
        <dbReference type="Proteomes" id="UP001191082"/>
    </source>
</evidence>
<name>A0ABY2WXA7_9RHOB</name>
<protein>
    <submittedName>
        <fullName evidence="2">Type II toxin-antitoxin system RelE/ParE family toxin</fullName>
    </submittedName>
</protein>
<dbReference type="Pfam" id="PF05016">
    <property type="entry name" value="ParE_toxin"/>
    <property type="match status" value="1"/>
</dbReference>
<dbReference type="Gene3D" id="3.30.2310.20">
    <property type="entry name" value="RelE-like"/>
    <property type="match status" value="1"/>
</dbReference>
<accession>A0ABY2WXA7</accession>
<organism evidence="2 3">
    <name type="scientific">Arenibacterium halophilum</name>
    <dbReference type="NCBI Taxonomy" id="2583821"/>
    <lineage>
        <taxon>Bacteria</taxon>
        <taxon>Pseudomonadati</taxon>
        <taxon>Pseudomonadota</taxon>
        <taxon>Alphaproteobacteria</taxon>
        <taxon>Rhodobacterales</taxon>
        <taxon>Paracoccaceae</taxon>
        <taxon>Arenibacterium</taxon>
    </lineage>
</organism>
<dbReference type="Proteomes" id="UP001191082">
    <property type="component" value="Unassembled WGS sequence"/>
</dbReference>
<sequence>MRRSFRLTRRAEASLIEIAKWTFDTFGPKQADAYEEELLGCCQAIVTGQAYSRSCAALVPDAEDLRYARAGGHYLVFLDRPDTVIIVDILHGRSDLPRHIAALTARRDEPS</sequence>
<proteinExistence type="predicted"/>
<dbReference type="RefSeq" id="WP_138865946.1">
    <property type="nucleotide sequence ID" value="NZ_VCPC01000008.1"/>
</dbReference>
<dbReference type="InterPro" id="IPR035093">
    <property type="entry name" value="RelE/ParE_toxin_dom_sf"/>
</dbReference>
<comment type="caution">
    <text evidence="2">The sequence shown here is derived from an EMBL/GenBank/DDBJ whole genome shotgun (WGS) entry which is preliminary data.</text>
</comment>
<dbReference type="EMBL" id="VCPC01000008">
    <property type="protein sequence ID" value="TMV07470.1"/>
    <property type="molecule type" value="Genomic_DNA"/>
</dbReference>
<evidence type="ECO:0000313" key="2">
    <source>
        <dbReference type="EMBL" id="TMV07470.1"/>
    </source>
</evidence>
<evidence type="ECO:0000256" key="1">
    <source>
        <dbReference type="ARBA" id="ARBA00022649"/>
    </source>
</evidence>